<dbReference type="SMART" id="SM00382">
    <property type="entry name" value="AAA"/>
    <property type="match status" value="1"/>
</dbReference>
<dbReference type="SUPFAM" id="SSF52540">
    <property type="entry name" value="P-loop containing nucleoside triphosphate hydrolases"/>
    <property type="match status" value="1"/>
</dbReference>
<evidence type="ECO:0000259" key="1">
    <source>
        <dbReference type="SMART" id="SM00382"/>
    </source>
</evidence>
<keyword evidence="3" id="KW-1185">Reference proteome</keyword>
<dbReference type="PANTHER" id="PTHR37291:SF1">
    <property type="entry name" value="TYPE IV METHYL-DIRECTED RESTRICTION ENZYME ECOKMCRB SUBUNIT"/>
    <property type="match status" value="1"/>
</dbReference>
<dbReference type="GO" id="GO:0016887">
    <property type="term" value="F:ATP hydrolysis activity"/>
    <property type="evidence" value="ECO:0007669"/>
    <property type="project" value="InterPro"/>
</dbReference>
<dbReference type="EMBL" id="CP006868">
    <property type="protein sequence ID" value="UXD22108.1"/>
    <property type="molecule type" value="Genomic_DNA"/>
</dbReference>
<dbReference type="GO" id="GO:0005524">
    <property type="term" value="F:ATP binding"/>
    <property type="evidence" value="ECO:0007669"/>
    <property type="project" value="InterPro"/>
</dbReference>
<dbReference type="InterPro" id="IPR003593">
    <property type="entry name" value="AAA+_ATPase"/>
</dbReference>
<evidence type="ECO:0000313" key="2">
    <source>
        <dbReference type="EMBL" id="UXD22108.1"/>
    </source>
</evidence>
<sequence>MNGETLNLVRDKGTCNLAYNPQSIEDVYVIGSLNPKNFDVSIEALKKIGLFVWGITEKKGNEKTFSLLKRSVEKGKAWGIVHYCGKKKNVDFPLVGPIVCVADDKDSELKEALNLKWEKAESFRYLVFLKPLIKGCEATEVLGLVYQGFGSQSLQRVSKRSEEIREVILRILGISCKNDPWEKIEIEPPLSLLKRGNILLEGPPGIGKTSTLVRLKEKGVKTLIYVGNATWTEKDVIGGETLKHSTLAFSSGALLEAIVESCKGKTLLIFDEINRCDADKAFGIFFATFSGPMPHQWNLEVLEQFLERRKREMELDEIAKKALNILKYNKETIRQNLRIAATMNTVDYASTFTLGEALRRRFFPVLMMQIDIRTDEEDQWVVEFMRKVLEKSITIPIPMGKGALDLYKSLKEVLGIRRAFCSVFVPPSLELQPDFCEKVYLALREVEGRKVDPDELECLKRCKG</sequence>
<dbReference type="InterPro" id="IPR011704">
    <property type="entry name" value="ATPase_dyneun-rel_AAA"/>
</dbReference>
<accession>A0A977KBL2</accession>
<organism evidence="2 3">
    <name type="scientific">Ignicoccus pacificus DSM 13166</name>
    <dbReference type="NCBI Taxonomy" id="940294"/>
    <lineage>
        <taxon>Archaea</taxon>
        <taxon>Thermoproteota</taxon>
        <taxon>Thermoprotei</taxon>
        <taxon>Desulfurococcales</taxon>
        <taxon>Desulfurococcaceae</taxon>
        <taxon>Ignicoccus</taxon>
    </lineage>
</organism>
<feature type="domain" description="AAA+ ATPase" evidence="1">
    <location>
        <begin position="194"/>
        <end position="373"/>
    </location>
</feature>
<dbReference type="KEGG" id="ipc:IPA_01705"/>
<protein>
    <recommendedName>
        <fullName evidence="1">AAA+ ATPase domain-containing protein</fullName>
    </recommendedName>
</protein>
<dbReference type="Pfam" id="PF07728">
    <property type="entry name" value="AAA_5"/>
    <property type="match status" value="1"/>
</dbReference>
<reference evidence="2" key="1">
    <citation type="submission" date="2013-11" db="EMBL/GenBank/DDBJ databases">
        <title>Comparative genomics of Ignicoccus.</title>
        <authorList>
            <person name="Podar M."/>
        </authorList>
    </citation>
    <scope>NUCLEOTIDE SEQUENCE</scope>
    <source>
        <strain evidence="2">DSM 13166</strain>
    </source>
</reference>
<dbReference type="AlphaFoldDB" id="A0A977KBL2"/>
<name>A0A977KBL2_9CREN</name>
<dbReference type="Gene3D" id="3.40.50.300">
    <property type="entry name" value="P-loop containing nucleotide triphosphate hydrolases"/>
    <property type="match status" value="1"/>
</dbReference>
<dbReference type="Proteomes" id="UP001063698">
    <property type="component" value="Chromosome"/>
</dbReference>
<dbReference type="InterPro" id="IPR027417">
    <property type="entry name" value="P-loop_NTPase"/>
</dbReference>
<proteinExistence type="predicted"/>
<gene>
    <name evidence="2" type="ORF">IPA_01705</name>
</gene>
<evidence type="ECO:0000313" key="3">
    <source>
        <dbReference type="Proteomes" id="UP001063698"/>
    </source>
</evidence>
<dbReference type="PANTHER" id="PTHR37291">
    <property type="entry name" value="5-METHYLCYTOSINE-SPECIFIC RESTRICTION ENZYME B"/>
    <property type="match status" value="1"/>
</dbReference>
<dbReference type="InterPro" id="IPR052934">
    <property type="entry name" value="Methyl-DNA_Rec/Restrict_Enz"/>
</dbReference>